<feature type="compositionally biased region" description="Acidic residues" evidence="1">
    <location>
        <begin position="795"/>
        <end position="809"/>
    </location>
</feature>
<organism evidence="2 3">
    <name type="scientific">Malassezia psittaci</name>
    <dbReference type="NCBI Taxonomy" id="1821823"/>
    <lineage>
        <taxon>Eukaryota</taxon>
        <taxon>Fungi</taxon>
        <taxon>Dikarya</taxon>
        <taxon>Basidiomycota</taxon>
        <taxon>Ustilaginomycotina</taxon>
        <taxon>Malasseziomycetes</taxon>
        <taxon>Malasseziales</taxon>
        <taxon>Malasseziaceae</taxon>
        <taxon>Malassezia</taxon>
    </lineage>
</organism>
<feature type="compositionally biased region" description="Low complexity" evidence="1">
    <location>
        <begin position="717"/>
        <end position="733"/>
    </location>
</feature>
<dbReference type="InterPro" id="IPR021861">
    <property type="entry name" value="THO_THOC1"/>
</dbReference>
<dbReference type="AlphaFoldDB" id="A0AAF0JEC1"/>
<feature type="compositionally biased region" description="Low complexity" evidence="1">
    <location>
        <begin position="815"/>
        <end position="832"/>
    </location>
</feature>
<feature type="compositionally biased region" description="Basic and acidic residues" evidence="1">
    <location>
        <begin position="616"/>
        <end position="637"/>
    </location>
</feature>
<feature type="compositionally biased region" description="Polar residues" evidence="1">
    <location>
        <begin position="665"/>
        <end position="683"/>
    </location>
</feature>
<feature type="region of interest" description="Disordered" evidence="1">
    <location>
        <begin position="216"/>
        <end position="238"/>
    </location>
</feature>
<reference evidence="2" key="1">
    <citation type="submission" date="2023-02" db="EMBL/GenBank/DDBJ databases">
        <title>Mating type loci evolution in Malassezia.</title>
        <authorList>
            <person name="Coelho M.A."/>
        </authorList>
    </citation>
    <scope>NUCLEOTIDE SEQUENCE</scope>
    <source>
        <strain evidence="2">CBS 14136</strain>
    </source>
</reference>
<keyword evidence="3" id="KW-1185">Reference proteome</keyword>
<accession>A0AAF0JEC1</accession>
<name>A0AAF0JEC1_9BASI</name>
<feature type="compositionally biased region" description="Polar residues" evidence="1">
    <location>
        <begin position="222"/>
        <end position="238"/>
    </location>
</feature>
<proteinExistence type="predicted"/>
<evidence type="ECO:0000313" key="2">
    <source>
        <dbReference type="EMBL" id="WFD43440.1"/>
    </source>
</evidence>
<dbReference type="Pfam" id="PF11957">
    <property type="entry name" value="efThoc1"/>
    <property type="match status" value="1"/>
</dbReference>
<evidence type="ECO:0000313" key="3">
    <source>
        <dbReference type="Proteomes" id="UP001214628"/>
    </source>
</evidence>
<dbReference type="GO" id="GO:0000445">
    <property type="term" value="C:THO complex part of transcription export complex"/>
    <property type="evidence" value="ECO:0007669"/>
    <property type="project" value="TreeGrafter"/>
</dbReference>
<sequence length="839" mass="92779">MQEVLRELDKSLPALLQIAESQQNDVFEQLAQKVQPLSQSVKNAYDTLSNTQSDNSSDQDLQKEALNTAIHNKVYAFVLEGNIQSAPRRLDVALSLEHASIVDAALPLTALEEWMEQATTLECSELFLYLETNPDRFTKGMVATSGKGLVLLRLCNELLRRLSSSYRPHTVLSGRVLSFVSMHFPINERSGVNLKGEFHTENYKPVTSIANQHDSALDNDGLTEQSSASNDSNTPTTPASYASHPEFYSLFWNLQKCFAHPVVLVAESNDEQLPFANAAKAMQLSNSDDTQMQIFQKAADCVLSVLQYHNKNESVPSQRVYTEVASESEVFPSYLKGASLLKYELGDPLFRRHILTQFLILFQYLLGCSPSSHDRYATWTNKALVPGAELNESDEKWTRRAWRHVQTQLRDTGTDGREYLAMVLQILRKESCWLNWKAIGAPALEKAPSEPLDLNAIAEKEHLALQGRLPAYPHPLGTLALSMLWSDGFQASGPRDVAVQDEVGQTKTYATDGLEDLEMPPRPPSLTSFSRSIHMEEQRAKQRRAALGQDAAQDQELIHKQNTQQSLAWRALRCKDQFPLHLLACMKTIDDIPGLLDAIHAERHGEASDVAVLHEADEQQDRSERDAEAQEQEKQQAEAKQAQLKAEELARAQQQDTAIADESEQATSEMQIDQDNDMPQSLHGNAPLEGNASADTNTSAGGGNDEHSPVDDEASSKDQQAQQQEASAESAQQHTTDTPRDTESALHDLDGDHDTDNEAGFVPEMDLDNKDQASESDSGQPRTTSQPSTQPSQLDDADGMTETDGENDADATFMTAPRASASSAESSRESTPQPLRSEG</sequence>
<feature type="compositionally biased region" description="Basic and acidic residues" evidence="1">
    <location>
        <begin position="737"/>
        <end position="756"/>
    </location>
</feature>
<dbReference type="GO" id="GO:0006406">
    <property type="term" value="P:mRNA export from nucleus"/>
    <property type="evidence" value="ECO:0007669"/>
    <property type="project" value="TreeGrafter"/>
</dbReference>
<dbReference type="PANTHER" id="PTHR13265:SF0">
    <property type="entry name" value="HPR1"/>
    <property type="match status" value="1"/>
</dbReference>
<gene>
    <name evidence="2" type="ORF">MPSI1_002102</name>
</gene>
<feature type="region of interest" description="Disordered" evidence="1">
    <location>
        <begin position="616"/>
        <end position="839"/>
    </location>
</feature>
<dbReference type="EMBL" id="CP118376">
    <property type="protein sequence ID" value="WFD43440.1"/>
    <property type="molecule type" value="Genomic_DNA"/>
</dbReference>
<feature type="compositionally biased region" description="Basic and acidic residues" evidence="1">
    <location>
        <begin position="704"/>
        <end position="716"/>
    </location>
</feature>
<evidence type="ECO:0000256" key="1">
    <source>
        <dbReference type="SAM" id="MobiDB-lite"/>
    </source>
</evidence>
<feature type="compositionally biased region" description="Polar residues" evidence="1">
    <location>
        <begin position="775"/>
        <end position="793"/>
    </location>
</feature>
<dbReference type="PANTHER" id="PTHR13265">
    <property type="entry name" value="THO COMPLEX SUBUNIT 1"/>
    <property type="match status" value="1"/>
</dbReference>
<evidence type="ECO:0008006" key="4">
    <source>
        <dbReference type="Google" id="ProtNLM"/>
    </source>
</evidence>
<protein>
    <recommendedName>
        <fullName evidence="4">Nuclear matrix protein</fullName>
    </recommendedName>
</protein>
<dbReference type="Proteomes" id="UP001214628">
    <property type="component" value="Chromosome 2"/>
</dbReference>